<keyword evidence="2" id="KW-1185">Reference proteome</keyword>
<proteinExistence type="predicted"/>
<gene>
    <name evidence="1" type="ORF">WMO23_06755</name>
</gene>
<evidence type="ECO:0000313" key="1">
    <source>
        <dbReference type="EMBL" id="MEQ2422432.1"/>
    </source>
</evidence>
<evidence type="ECO:0000313" key="2">
    <source>
        <dbReference type="Proteomes" id="UP001433088"/>
    </source>
</evidence>
<dbReference type="RefSeq" id="WP_349173589.1">
    <property type="nucleotide sequence ID" value="NZ_JBBMEU010000033.1"/>
</dbReference>
<organism evidence="1 2">
    <name type="scientific">Megasphaera intestinihominis</name>
    <dbReference type="NCBI Taxonomy" id="3133159"/>
    <lineage>
        <taxon>Bacteria</taxon>
        <taxon>Bacillati</taxon>
        <taxon>Bacillota</taxon>
        <taxon>Negativicutes</taxon>
        <taxon>Veillonellales</taxon>
        <taxon>Veillonellaceae</taxon>
        <taxon>Megasphaera</taxon>
    </lineage>
</organism>
<accession>A0ABV1CWA8</accession>
<reference evidence="1 2" key="1">
    <citation type="submission" date="2024-03" db="EMBL/GenBank/DDBJ databases">
        <title>Human intestinal bacterial collection.</title>
        <authorList>
            <person name="Pauvert C."/>
            <person name="Hitch T.C.A."/>
            <person name="Clavel T."/>
        </authorList>
    </citation>
    <scope>NUCLEOTIDE SEQUENCE [LARGE SCALE GENOMIC DNA]</scope>
    <source>
        <strain evidence="1 2">CLA-AA-H81</strain>
    </source>
</reference>
<protein>
    <submittedName>
        <fullName evidence="1">Uncharacterized protein</fullName>
    </submittedName>
</protein>
<comment type="caution">
    <text evidence="1">The sequence shown here is derived from an EMBL/GenBank/DDBJ whole genome shotgun (WGS) entry which is preliminary data.</text>
</comment>
<dbReference type="Proteomes" id="UP001433088">
    <property type="component" value="Unassembled WGS sequence"/>
</dbReference>
<dbReference type="EMBL" id="JBBMEU010000033">
    <property type="protein sequence ID" value="MEQ2422432.1"/>
    <property type="molecule type" value="Genomic_DNA"/>
</dbReference>
<name>A0ABV1CWA8_9FIRM</name>
<sequence length="149" mass="17384">MTMLKKNTYTIDGEELQKRISSEIESLKYNYREWRLAEPGSHYSETCYTRYECNLAVLRALLRIQGLDGTQVAMIINNIKDLAEYDSIKYRISVLDGKIDALGTKMYDIVKTFKVEGDGESEKPRYYAVKAQRDELIKRRSALIWKIAR</sequence>